<name>A0A8H4AYF1_GIGMA</name>
<protein>
    <submittedName>
        <fullName evidence="1">Kinase-like protein</fullName>
    </submittedName>
</protein>
<sequence>MLKIFRRKPMKYHTSMNTSRTSQSLRKLFAIFLSDGLFFYVMAFNRSTRRICGPTSIDFDTQSRTKTIKIRLEGFLGTSTKVCKINWNNRPTAVKIFLNSKSSNDLELEIMMLRGLKNRDFMNVPELIANDNFSVCHRDIRPSNIMLDTGTTKEQLLMLRRQS</sequence>
<keyword evidence="1" id="KW-0808">Transferase</keyword>
<evidence type="ECO:0000313" key="2">
    <source>
        <dbReference type="Proteomes" id="UP000439903"/>
    </source>
</evidence>
<comment type="caution">
    <text evidence="1">The sequence shown here is derived from an EMBL/GenBank/DDBJ whole genome shotgun (WGS) entry which is preliminary data.</text>
</comment>
<dbReference type="PROSITE" id="PS00109">
    <property type="entry name" value="PROTEIN_KINASE_TYR"/>
    <property type="match status" value="1"/>
</dbReference>
<organism evidence="1 2">
    <name type="scientific">Gigaspora margarita</name>
    <dbReference type="NCBI Taxonomy" id="4874"/>
    <lineage>
        <taxon>Eukaryota</taxon>
        <taxon>Fungi</taxon>
        <taxon>Fungi incertae sedis</taxon>
        <taxon>Mucoromycota</taxon>
        <taxon>Glomeromycotina</taxon>
        <taxon>Glomeromycetes</taxon>
        <taxon>Diversisporales</taxon>
        <taxon>Gigasporaceae</taxon>
        <taxon>Gigaspora</taxon>
    </lineage>
</organism>
<gene>
    <name evidence="1" type="ORF">F8M41_002803</name>
</gene>
<dbReference type="InterPro" id="IPR011009">
    <property type="entry name" value="Kinase-like_dom_sf"/>
</dbReference>
<accession>A0A8H4AYF1</accession>
<dbReference type="OrthoDB" id="2410500at2759"/>
<dbReference type="AlphaFoldDB" id="A0A8H4AYF1"/>
<keyword evidence="2" id="KW-1185">Reference proteome</keyword>
<dbReference type="InterPro" id="IPR008266">
    <property type="entry name" value="Tyr_kinase_AS"/>
</dbReference>
<dbReference type="SUPFAM" id="SSF56112">
    <property type="entry name" value="Protein kinase-like (PK-like)"/>
    <property type="match status" value="1"/>
</dbReference>
<dbReference type="EMBL" id="WTPW01000125">
    <property type="protein sequence ID" value="KAF0544474.1"/>
    <property type="molecule type" value="Genomic_DNA"/>
</dbReference>
<dbReference type="Proteomes" id="UP000439903">
    <property type="component" value="Unassembled WGS sequence"/>
</dbReference>
<keyword evidence="1" id="KW-0418">Kinase</keyword>
<proteinExistence type="predicted"/>
<evidence type="ECO:0000313" key="1">
    <source>
        <dbReference type="EMBL" id="KAF0544474.1"/>
    </source>
</evidence>
<reference evidence="1 2" key="1">
    <citation type="journal article" date="2019" name="Environ. Microbiol.">
        <title>At the nexus of three kingdoms: the genome of the mycorrhizal fungus Gigaspora margarita provides insights into plant, endobacterial and fungal interactions.</title>
        <authorList>
            <person name="Venice F."/>
            <person name="Ghignone S."/>
            <person name="Salvioli di Fossalunga A."/>
            <person name="Amselem J."/>
            <person name="Novero M."/>
            <person name="Xianan X."/>
            <person name="Sedzielewska Toro K."/>
            <person name="Morin E."/>
            <person name="Lipzen A."/>
            <person name="Grigoriev I.V."/>
            <person name="Henrissat B."/>
            <person name="Martin F.M."/>
            <person name="Bonfante P."/>
        </authorList>
    </citation>
    <scope>NUCLEOTIDE SEQUENCE [LARGE SCALE GENOMIC DNA]</scope>
    <source>
        <strain evidence="1 2">BEG34</strain>
    </source>
</reference>
<dbReference type="GO" id="GO:0004672">
    <property type="term" value="F:protein kinase activity"/>
    <property type="evidence" value="ECO:0007669"/>
    <property type="project" value="InterPro"/>
</dbReference>